<dbReference type="GO" id="GO:0009099">
    <property type="term" value="P:L-valine biosynthetic process"/>
    <property type="evidence" value="ECO:0007669"/>
    <property type="project" value="TreeGrafter"/>
</dbReference>
<dbReference type="EMBL" id="JANYMP010000020">
    <property type="protein sequence ID" value="MCS7481830.1"/>
    <property type="molecule type" value="Genomic_DNA"/>
</dbReference>
<dbReference type="PANTHER" id="PTHR18968:SF167">
    <property type="entry name" value="ACETOLACTATE SYNTHASE LARGE SUBUNIT ILVB2-RELATED"/>
    <property type="match status" value="1"/>
</dbReference>
<keyword evidence="5" id="KW-1185">Reference proteome</keyword>
<dbReference type="Pfam" id="PF00205">
    <property type="entry name" value="TPP_enzyme_M"/>
    <property type="match status" value="1"/>
</dbReference>
<comment type="caution">
    <text evidence="4">The sequence shown here is derived from an EMBL/GenBank/DDBJ whole genome shotgun (WGS) entry which is preliminary data.</text>
</comment>
<organism evidence="4 5">
    <name type="scientific">Umezawaea endophytica</name>
    <dbReference type="NCBI Taxonomy" id="1654476"/>
    <lineage>
        <taxon>Bacteria</taxon>
        <taxon>Bacillati</taxon>
        <taxon>Actinomycetota</taxon>
        <taxon>Actinomycetes</taxon>
        <taxon>Pseudonocardiales</taxon>
        <taxon>Pseudonocardiaceae</taxon>
        <taxon>Umezawaea</taxon>
    </lineage>
</organism>
<dbReference type="InterPro" id="IPR029061">
    <property type="entry name" value="THDP-binding"/>
</dbReference>
<evidence type="ECO:0000259" key="2">
    <source>
        <dbReference type="Pfam" id="PF00205"/>
    </source>
</evidence>
<dbReference type="Gene3D" id="3.40.50.1220">
    <property type="entry name" value="TPP-binding domain"/>
    <property type="match status" value="1"/>
</dbReference>
<dbReference type="GO" id="GO:0030976">
    <property type="term" value="F:thiamine pyrophosphate binding"/>
    <property type="evidence" value="ECO:0007669"/>
    <property type="project" value="InterPro"/>
</dbReference>
<dbReference type="GO" id="GO:0003984">
    <property type="term" value="F:acetolactate synthase activity"/>
    <property type="evidence" value="ECO:0007669"/>
    <property type="project" value="TreeGrafter"/>
</dbReference>
<gene>
    <name evidence="4" type="ORF">NZH93_33670</name>
</gene>
<evidence type="ECO:0000313" key="5">
    <source>
        <dbReference type="Proteomes" id="UP001141259"/>
    </source>
</evidence>
<dbReference type="SUPFAM" id="SSF52467">
    <property type="entry name" value="DHS-like NAD/FAD-binding domain"/>
    <property type="match status" value="1"/>
</dbReference>
<dbReference type="RefSeq" id="WP_259627313.1">
    <property type="nucleotide sequence ID" value="NZ_JANYMP010000020.1"/>
</dbReference>
<dbReference type="GO" id="GO:0005948">
    <property type="term" value="C:acetolactate synthase complex"/>
    <property type="evidence" value="ECO:0007669"/>
    <property type="project" value="TreeGrafter"/>
</dbReference>
<feature type="domain" description="Thiamine pyrophosphate enzyme TPP-binding" evidence="3">
    <location>
        <begin position="347"/>
        <end position="399"/>
    </location>
</feature>
<dbReference type="GO" id="GO:0000287">
    <property type="term" value="F:magnesium ion binding"/>
    <property type="evidence" value="ECO:0007669"/>
    <property type="project" value="InterPro"/>
</dbReference>
<reference evidence="4" key="1">
    <citation type="submission" date="2022-08" db="EMBL/GenBank/DDBJ databases">
        <authorList>
            <person name="Tistechok S."/>
            <person name="Samborskyy M."/>
            <person name="Roman I."/>
        </authorList>
    </citation>
    <scope>NUCLEOTIDE SEQUENCE</scope>
    <source>
        <strain evidence="4">DSM 103496</strain>
    </source>
</reference>
<name>A0A9X3AJN5_9PSEU</name>
<comment type="similarity">
    <text evidence="1">Belongs to the TPP enzyme family.</text>
</comment>
<accession>A0A9X3AJN5</accession>
<dbReference type="SUPFAM" id="SSF52518">
    <property type="entry name" value="Thiamin diphosphate-binding fold (THDP-binding)"/>
    <property type="match status" value="2"/>
</dbReference>
<dbReference type="AlphaFoldDB" id="A0A9X3AJN5"/>
<dbReference type="Pfam" id="PF02775">
    <property type="entry name" value="TPP_enzyme_C"/>
    <property type="match status" value="1"/>
</dbReference>
<dbReference type="InterPro" id="IPR012000">
    <property type="entry name" value="Thiamin_PyroP_enz_cen_dom"/>
</dbReference>
<feature type="domain" description="Thiamine pyrophosphate enzyme central" evidence="2">
    <location>
        <begin position="157"/>
        <end position="274"/>
    </location>
</feature>
<evidence type="ECO:0000256" key="1">
    <source>
        <dbReference type="ARBA" id="ARBA00007812"/>
    </source>
</evidence>
<dbReference type="GO" id="GO:0050660">
    <property type="term" value="F:flavin adenine dinucleotide binding"/>
    <property type="evidence" value="ECO:0007669"/>
    <property type="project" value="TreeGrafter"/>
</dbReference>
<dbReference type="InterPro" id="IPR045229">
    <property type="entry name" value="TPP_enz"/>
</dbReference>
<dbReference type="Proteomes" id="UP001141259">
    <property type="component" value="Unassembled WGS sequence"/>
</dbReference>
<dbReference type="GO" id="GO:0009097">
    <property type="term" value="P:isoleucine biosynthetic process"/>
    <property type="evidence" value="ECO:0007669"/>
    <property type="project" value="TreeGrafter"/>
</dbReference>
<evidence type="ECO:0000259" key="3">
    <source>
        <dbReference type="Pfam" id="PF02775"/>
    </source>
</evidence>
<dbReference type="PANTHER" id="PTHR18968">
    <property type="entry name" value="THIAMINE PYROPHOSPHATE ENZYMES"/>
    <property type="match status" value="1"/>
</dbReference>
<dbReference type="Gene3D" id="3.40.50.970">
    <property type="match status" value="2"/>
</dbReference>
<protein>
    <submittedName>
        <fullName evidence="4">Thiamine pyrophosphate-dependent enzyme</fullName>
    </submittedName>
</protein>
<evidence type="ECO:0000313" key="4">
    <source>
        <dbReference type="EMBL" id="MCS7481830.1"/>
    </source>
</evidence>
<dbReference type="InterPro" id="IPR011766">
    <property type="entry name" value="TPP_enzyme_TPP-bd"/>
</dbReference>
<sequence length="449" mass="46417">MSERTGGDLLAEALVALGARTVFGPLVLGPFDAIGRSKLRYVDCPDPAFTADGHSRVTGDVTPLLAPGVVGELSGSAAVLAIGVRDATVPVKHSETVANAAGIAEAVARAWDVAATAPFGPVWVRVPEEVLRGRASIPSVAAIVSCPDAVIPEPRSVKSVAQRLDEARNPVVVAGGGVVRGDARAELLALAEKLGAPVVTTFGGKGAFPWDHALSAQSWLSDEHTTRFLEEADLLLVVGSGLDSPRDNVVRVDADADKVGDGGVHGDARFVLADLAETVKPRTAGAGEAAVHALLDLVRRPEPELDAIRAAVPDDSPTFWDRTVFGDRPWCAWDPRDSAMGGRPEGVGYALPAALGAAVALGDHVPVLAVSGGDTAALGLRELATARRHDLRVTWLVVDGEADLLGIAHALGVPATGSTPSTVRDDLSEALAWQGPHVVVLGLPWGVDH</sequence>
<dbReference type="CDD" id="cd07035">
    <property type="entry name" value="TPP_PYR_POX_like"/>
    <property type="match status" value="1"/>
</dbReference>
<dbReference type="InterPro" id="IPR029035">
    <property type="entry name" value="DHS-like_NAD/FAD-binding_dom"/>
</dbReference>
<proteinExistence type="inferred from homology"/>